<name>A0A418FN27_APHAT</name>
<evidence type="ECO:0000313" key="2">
    <source>
        <dbReference type="EMBL" id="RHZ32094.1"/>
    </source>
</evidence>
<evidence type="ECO:0000313" key="1">
    <source>
        <dbReference type="EMBL" id="RHZ01100.1"/>
    </source>
</evidence>
<reference evidence="3 4" key="1">
    <citation type="submission" date="2018-08" db="EMBL/GenBank/DDBJ databases">
        <title>Aphanomyces genome sequencing and annotation.</title>
        <authorList>
            <person name="Minardi D."/>
            <person name="Oidtmann B."/>
            <person name="Van Der Giezen M."/>
            <person name="Studholme D.J."/>
        </authorList>
    </citation>
    <scope>NUCLEOTIDE SEQUENCE [LARGE SCALE GENOMIC DNA]</scope>
    <source>
        <strain evidence="2 3">Da</strain>
        <strain evidence="1 4">Sv</strain>
    </source>
</reference>
<comment type="caution">
    <text evidence="2">The sequence shown here is derived from an EMBL/GenBank/DDBJ whole genome shotgun (WGS) entry which is preliminary data.</text>
</comment>
<dbReference type="Proteomes" id="UP000285430">
    <property type="component" value="Unassembled WGS sequence"/>
</dbReference>
<dbReference type="EMBL" id="QUTG01000866">
    <property type="protein sequence ID" value="RHZ01100.1"/>
    <property type="molecule type" value="Genomic_DNA"/>
</dbReference>
<dbReference type="AlphaFoldDB" id="A0A418FN27"/>
<proteinExistence type="predicted"/>
<dbReference type="EMBL" id="QUTH01000995">
    <property type="protein sequence ID" value="RHZ32094.1"/>
    <property type="molecule type" value="Genomic_DNA"/>
</dbReference>
<gene>
    <name evidence="1" type="ORF">DYB35_012388</name>
    <name evidence="2" type="ORF">DYB37_012521</name>
</gene>
<dbReference type="Proteomes" id="UP000285712">
    <property type="component" value="Unassembled WGS sequence"/>
</dbReference>
<evidence type="ECO:0000313" key="4">
    <source>
        <dbReference type="Proteomes" id="UP000285712"/>
    </source>
</evidence>
<evidence type="ECO:0000313" key="3">
    <source>
        <dbReference type="Proteomes" id="UP000285430"/>
    </source>
</evidence>
<dbReference type="VEuPathDB" id="FungiDB:H257_04789"/>
<feature type="non-terminal residue" evidence="2">
    <location>
        <position position="1"/>
    </location>
</feature>
<organism evidence="2 3">
    <name type="scientific">Aphanomyces astaci</name>
    <name type="common">Crayfish plague agent</name>
    <dbReference type="NCBI Taxonomy" id="112090"/>
    <lineage>
        <taxon>Eukaryota</taxon>
        <taxon>Sar</taxon>
        <taxon>Stramenopiles</taxon>
        <taxon>Oomycota</taxon>
        <taxon>Saprolegniomycetes</taxon>
        <taxon>Saprolegniales</taxon>
        <taxon>Verrucalvaceae</taxon>
        <taxon>Aphanomyces</taxon>
    </lineage>
</organism>
<protein>
    <submittedName>
        <fullName evidence="2">Uncharacterized protein</fullName>
    </submittedName>
</protein>
<sequence>WLRGKFCSEEQQFASAVVVYTKFPGLKFEKHCATYGSRATFDKLRKVVEKRESRTLRDSYVASVLLSALPKCIVYDVQIIPYIELRDLLPQHWNELIQKYPDFLDAKPTAHAVPVHGYDQAPKTTRSSDFRLSSYDIYGRTTGLSRLRSQRDMLREDRGFCDYCAHALPMAVNTEAATPKVTLVTTTTVIQTTATAKAAISNKATPKAAENELRLRTDAINVTKVRFTTTVI</sequence>
<accession>A0A418FN27</accession>